<evidence type="ECO:0000256" key="3">
    <source>
        <dbReference type="SAM" id="MobiDB-lite"/>
    </source>
</evidence>
<dbReference type="PANTHER" id="PTHR14965:SF9">
    <property type="entry name" value="APOPTOSIS FACILITATOR BCL-2-LIKE PROTEIN 14"/>
    <property type="match status" value="1"/>
</dbReference>
<dbReference type="Proteomes" id="UP001181693">
    <property type="component" value="Unassembled WGS sequence"/>
</dbReference>
<dbReference type="AlphaFoldDB" id="A0AAV3B7B2"/>
<dbReference type="InterPro" id="IPR031362">
    <property type="entry name" value="BNIP5"/>
</dbReference>
<evidence type="ECO:0000313" key="5">
    <source>
        <dbReference type="Proteomes" id="UP001181693"/>
    </source>
</evidence>
<gene>
    <name evidence="4" type="ORF">GDO54_001631</name>
</gene>
<proteinExistence type="predicted"/>
<reference evidence="4" key="1">
    <citation type="thesis" date="2020" institute="ProQuest LLC" country="789 East Eisenhower Parkway, Ann Arbor, MI, USA">
        <title>Comparative Genomics and Chromosome Evolution.</title>
        <authorList>
            <person name="Mudd A.B."/>
        </authorList>
    </citation>
    <scope>NUCLEOTIDE SEQUENCE</scope>
    <source>
        <strain evidence="4">1538</strain>
        <tissue evidence="4">Blood</tissue>
    </source>
</reference>
<dbReference type="EMBL" id="DYDO01000001">
    <property type="protein sequence ID" value="DBA34025.1"/>
    <property type="molecule type" value="Genomic_DNA"/>
</dbReference>
<protein>
    <submittedName>
        <fullName evidence="4">Uncharacterized protein</fullName>
    </submittedName>
</protein>
<evidence type="ECO:0000256" key="2">
    <source>
        <dbReference type="ARBA" id="ARBA00022703"/>
    </source>
</evidence>
<dbReference type="SUPFAM" id="SSF56854">
    <property type="entry name" value="Bcl-2 inhibitors of programmed cell death"/>
    <property type="match status" value="1"/>
</dbReference>
<dbReference type="PANTHER" id="PTHR14965">
    <property type="entry name" value="SI:CH73-248E21.1"/>
    <property type="match status" value="1"/>
</dbReference>
<evidence type="ECO:0000256" key="1">
    <source>
        <dbReference type="ARBA" id="ARBA00022553"/>
    </source>
</evidence>
<keyword evidence="1" id="KW-0597">Phosphoprotein</keyword>
<dbReference type="InterPro" id="IPR036834">
    <property type="entry name" value="Bcl-2-like_sf"/>
</dbReference>
<organism evidence="4 5">
    <name type="scientific">Pyxicephalus adspersus</name>
    <name type="common">African bullfrog</name>
    <dbReference type="NCBI Taxonomy" id="30357"/>
    <lineage>
        <taxon>Eukaryota</taxon>
        <taxon>Metazoa</taxon>
        <taxon>Chordata</taxon>
        <taxon>Craniata</taxon>
        <taxon>Vertebrata</taxon>
        <taxon>Euteleostomi</taxon>
        <taxon>Amphibia</taxon>
        <taxon>Batrachia</taxon>
        <taxon>Anura</taxon>
        <taxon>Neobatrachia</taxon>
        <taxon>Ranoidea</taxon>
        <taxon>Pyxicephalidae</taxon>
        <taxon>Pyxicephalinae</taxon>
        <taxon>Pyxicephalus</taxon>
    </lineage>
</organism>
<evidence type="ECO:0000313" key="4">
    <source>
        <dbReference type="EMBL" id="DBA34025.1"/>
    </source>
</evidence>
<comment type="caution">
    <text evidence="4">The sequence shown here is derived from an EMBL/GenBank/DDBJ whole genome shotgun (WGS) entry which is preliminary data.</text>
</comment>
<sequence>MEEPDINSPKLESKERGKFASLNKQEAKLILETYIKRSLSNHETKRTTERREKRQVRIKRSVSDLTRFRRRAKENKIPVVTKAELLETKKTEVDNVSKPSESENPIQQNHQSANTASVKPAKKSWFRNLLDQLFKKEESPSEQTFHVASSVTPETDGQLTQTSKKASIKKNSLRRTLSLKKNVSEEETKPKRPTYLPLKRINKLSSTKQREKHEDCYYHQMSTEIELLVNDTNCTRKQSLGEESNDGETREIDDVIKQIVSILQRQGDAYDRKIKEDPTFSSFFRNISYNSFKQLADVYIDKEMKMRGSEDTPEDMKFAFSIHFTKQVAGIATHPVNRIMGFGNQYLQDTFTWLSHSTDNLEMENNIVRKN</sequence>
<dbReference type="GO" id="GO:2001236">
    <property type="term" value="P:regulation of extrinsic apoptotic signaling pathway"/>
    <property type="evidence" value="ECO:0007669"/>
    <property type="project" value="TreeGrafter"/>
</dbReference>
<accession>A0AAV3B7B2</accession>
<feature type="compositionally biased region" description="Polar residues" evidence="3">
    <location>
        <begin position="141"/>
        <end position="165"/>
    </location>
</feature>
<feature type="region of interest" description="Disordered" evidence="3">
    <location>
        <begin position="91"/>
        <end position="119"/>
    </location>
</feature>
<keyword evidence="2" id="KW-0053">Apoptosis</keyword>
<dbReference type="Pfam" id="PF15661">
    <property type="entry name" value="CF222"/>
    <property type="match status" value="1"/>
</dbReference>
<feature type="compositionally biased region" description="Polar residues" evidence="3">
    <location>
        <begin position="97"/>
        <end position="117"/>
    </location>
</feature>
<dbReference type="GO" id="GO:0006915">
    <property type="term" value="P:apoptotic process"/>
    <property type="evidence" value="ECO:0007669"/>
    <property type="project" value="UniProtKB-KW"/>
</dbReference>
<keyword evidence="5" id="KW-1185">Reference proteome</keyword>
<feature type="region of interest" description="Disordered" evidence="3">
    <location>
        <begin position="137"/>
        <end position="172"/>
    </location>
</feature>
<name>A0AAV3B7B2_PYXAD</name>